<name>A0A4Y2HAU9_ARAVE</name>
<dbReference type="AlphaFoldDB" id="A0A4Y2HAU9"/>
<organism evidence="1 2">
    <name type="scientific">Araneus ventricosus</name>
    <name type="common">Orbweaver spider</name>
    <name type="synonym">Epeira ventricosa</name>
    <dbReference type="NCBI Taxonomy" id="182803"/>
    <lineage>
        <taxon>Eukaryota</taxon>
        <taxon>Metazoa</taxon>
        <taxon>Ecdysozoa</taxon>
        <taxon>Arthropoda</taxon>
        <taxon>Chelicerata</taxon>
        <taxon>Arachnida</taxon>
        <taxon>Araneae</taxon>
        <taxon>Araneomorphae</taxon>
        <taxon>Entelegynae</taxon>
        <taxon>Araneoidea</taxon>
        <taxon>Araneidae</taxon>
        <taxon>Araneus</taxon>
    </lineage>
</organism>
<evidence type="ECO:0000313" key="1">
    <source>
        <dbReference type="EMBL" id="GBM62438.1"/>
    </source>
</evidence>
<evidence type="ECO:0000313" key="2">
    <source>
        <dbReference type="Proteomes" id="UP000499080"/>
    </source>
</evidence>
<dbReference type="Proteomes" id="UP000499080">
    <property type="component" value="Unassembled WGS sequence"/>
</dbReference>
<comment type="caution">
    <text evidence="1">The sequence shown here is derived from an EMBL/GenBank/DDBJ whole genome shotgun (WGS) entry which is preliminary data.</text>
</comment>
<gene>
    <name evidence="1" type="ORF">AVEN_180849_1</name>
</gene>
<dbReference type="EMBL" id="BGPR01001816">
    <property type="protein sequence ID" value="GBM62438.1"/>
    <property type="molecule type" value="Genomic_DNA"/>
</dbReference>
<accession>A0A4Y2HAU9</accession>
<reference evidence="1 2" key="1">
    <citation type="journal article" date="2019" name="Sci. Rep.">
        <title>Orb-weaving spider Araneus ventricosus genome elucidates the spidroin gene catalogue.</title>
        <authorList>
            <person name="Kono N."/>
            <person name="Nakamura H."/>
            <person name="Ohtoshi R."/>
            <person name="Moran D.A.P."/>
            <person name="Shinohara A."/>
            <person name="Yoshida Y."/>
            <person name="Fujiwara M."/>
            <person name="Mori M."/>
            <person name="Tomita M."/>
            <person name="Arakawa K."/>
        </authorList>
    </citation>
    <scope>NUCLEOTIDE SEQUENCE [LARGE SCALE GENOMIC DNA]</scope>
</reference>
<protein>
    <submittedName>
        <fullName evidence="1">Uncharacterized protein</fullName>
    </submittedName>
</protein>
<proteinExistence type="predicted"/>
<sequence length="89" mass="9707">MSKSYLGRYLTARLCKRSLNSSDAPKGRFYSIRQLSKGASPAKDLATVTGSENASFMKVQIPQKKHQGVALRVFTSQLSLTPSAIVFPS</sequence>
<keyword evidence="2" id="KW-1185">Reference proteome</keyword>